<protein>
    <submittedName>
        <fullName evidence="4">Nascent polypeptide-associated complex subunit alpha, muscle-specific form</fullName>
    </submittedName>
</protein>
<reference evidence="4" key="1">
    <citation type="submission" date="2025-08" db="UniProtKB">
        <authorList>
            <consortium name="RefSeq"/>
        </authorList>
    </citation>
    <scope>IDENTIFICATION</scope>
</reference>
<dbReference type="RefSeq" id="XP_011500031.1">
    <property type="nucleotide sequence ID" value="XM_011501729.1"/>
</dbReference>
<evidence type="ECO:0000259" key="2">
    <source>
        <dbReference type="PROSITE" id="PS50105"/>
    </source>
</evidence>
<evidence type="ECO:0000313" key="3">
    <source>
        <dbReference type="Proteomes" id="UP000695007"/>
    </source>
</evidence>
<dbReference type="KEGG" id="csol:105363920"/>
<feature type="compositionally biased region" description="Polar residues" evidence="1">
    <location>
        <begin position="236"/>
        <end position="247"/>
    </location>
</feature>
<dbReference type="GO" id="GO:0003682">
    <property type="term" value="F:chromatin binding"/>
    <property type="evidence" value="ECO:0007669"/>
    <property type="project" value="TreeGrafter"/>
</dbReference>
<gene>
    <name evidence="4" type="primary">LOC105363920</name>
</gene>
<accession>A0AAJ6YL43</accession>
<dbReference type="SUPFAM" id="SSF47769">
    <property type="entry name" value="SAM/Pointed domain"/>
    <property type="match status" value="1"/>
</dbReference>
<feature type="region of interest" description="Disordered" evidence="1">
    <location>
        <begin position="85"/>
        <end position="167"/>
    </location>
</feature>
<feature type="compositionally biased region" description="Low complexity" evidence="1">
    <location>
        <begin position="370"/>
        <end position="393"/>
    </location>
</feature>
<sequence length="532" mass="54803">MRELDTESPVVWPAWCYTGEVSSESTNAGGPGQRGDRGEAADLATHSEANEAAAAAAAAAAAGVASRVSGILAANTVATLDARGASPQGATHLSGAATPRPPRGRRRLQNHNGIDAPQVKSERLTPDNNSTSSRSVTPSSSGHPGTPPNATCLGSDGPASGPPSHHLKHMEQMMGRNYSDFMRSLAAKYNNANPNDYFSASRNGYSAGLEPRFSGFKNAATPFVGLMSPLGATGHQAPQISAGSASVISAKEPKEPKQSEPSAAGTGGLFGSPANLFPPMLDMSSTQALLHMVRTANAAQSAAELESYLKGANKREAGLSSPLDLSTPSGFVPRKRPRTLESRRPGSVSPKPSKLPVIPGAPIPSPTAPATPAMPITTARTPTPAAAQTTTPRPGSPPTIRCPSLCGHMPCGDGQAVNRWSVEDVVTFVSSIDICAEYTQKFREHRIDGAALPLLSEEHLTGPMGMKLGPALKLRVLLARKLGACTVCLHCAHCHQTPLAPALSAAAAVAAAAAAAHAQQQTPSRRSSASAN</sequence>
<dbReference type="PANTHER" id="PTHR12247:SF138">
    <property type="entry name" value="POLYHOMEOTIC DISTAL, ISOFORM A-RELATED"/>
    <property type="match status" value="1"/>
</dbReference>
<dbReference type="InterPro" id="IPR013761">
    <property type="entry name" value="SAM/pointed_sf"/>
</dbReference>
<keyword evidence="3" id="KW-1185">Reference proteome</keyword>
<dbReference type="GO" id="GO:0045892">
    <property type="term" value="P:negative regulation of DNA-templated transcription"/>
    <property type="evidence" value="ECO:0007669"/>
    <property type="project" value="TreeGrafter"/>
</dbReference>
<proteinExistence type="predicted"/>
<feature type="compositionally biased region" description="Pro residues" evidence="1">
    <location>
        <begin position="359"/>
        <end position="369"/>
    </location>
</feature>
<dbReference type="GO" id="GO:0035102">
    <property type="term" value="C:PRC1 complex"/>
    <property type="evidence" value="ECO:0007669"/>
    <property type="project" value="TreeGrafter"/>
</dbReference>
<feature type="region of interest" description="Disordered" evidence="1">
    <location>
        <begin position="315"/>
        <end position="399"/>
    </location>
</feature>
<dbReference type="SMART" id="SM00454">
    <property type="entry name" value="SAM"/>
    <property type="match status" value="1"/>
</dbReference>
<dbReference type="InterPro" id="IPR001660">
    <property type="entry name" value="SAM"/>
</dbReference>
<dbReference type="GeneID" id="105363920"/>
<dbReference type="CTD" id="34530"/>
<dbReference type="PANTHER" id="PTHR12247">
    <property type="entry name" value="POLYCOMB GROUP PROTEIN"/>
    <property type="match status" value="1"/>
</dbReference>
<dbReference type="InterPro" id="IPR050548">
    <property type="entry name" value="PcG_chromatin_remod_factors"/>
</dbReference>
<name>A0AAJ6YL43_9HYME</name>
<dbReference type="AlphaFoldDB" id="A0AAJ6YL43"/>
<evidence type="ECO:0000256" key="1">
    <source>
        <dbReference type="SAM" id="MobiDB-lite"/>
    </source>
</evidence>
<organism evidence="3 4">
    <name type="scientific">Ceratosolen solmsi marchali</name>
    <dbReference type="NCBI Taxonomy" id="326594"/>
    <lineage>
        <taxon>Eukaryota</taxon>
        <taxon>Metazoa</taxon>
        <taxon>Ecdysozoa</taxon>
        <taxon>Arthropoda</taxon>
        <taxon>Hexapoda</taxon>
        <taxon>Insecta</taxon>
        <taxon>Pterygota</taxon>
        <taxon>Neoptera</taxon>
        <taxon>Endopterygota</taxon>
        <taxon>Hymenoptera</taxon>
        <taxon>Apocrita</taxon>
        <taxon>Proctotrupomorpha</taxon>
        <taxon>Chalcidoidea</taxon>
        <taxon>Agaonidae</taxon>
        <taxon>Agaoninae</taxon>
        <taxon>Ceratosolen</taxon>
    </lineage>
</organism>
<feature type="region of interest" description="Disordered" evidence="1">
    <location>
        <begin position="235"/>
        <end position="271"/>
    </location>
</feature>
<dbReference type="GO" id="GO:0042393">
    <property type="term" value="F:histone binding"/>
    <property type="evidence" value="ECO:0007669"/>
    <property type="project" value="TreeGrafter"/>
</dbReference>
<dbReference type="PROSITE" id="PS50105">
    <property type="entry name" value="SAM_DOMAIN"/>
    <property type="match status" value="1"/>
</dbReference>
<evidence type="ECO:0000313" key="4">
    <source>
        <dbReference type="RefSeq" id="XP_011500031.1"/>
    </source>
</evidence>
<feature type="region of interest" description="Disordered" evidence="1">
    <location>
        <begin position="21"/>
        <end position="46"/>
    </location>
</feature>
<feature type="domain" description="SAM" evidence="2">
    <location>
        <begin position="420"/>
        <end position="466"/>
    </location>
</feature>
<dbReference type="Gene3D" id="1.10.150.50">
    <property type="entry name" value="Transcription Factor, Ets-1"/>
    <property type="match status" value="1"/>
</dbReference>
<dbReference type="Proteomes" id="UP000695007">
    <property type="component" value="Unplaced"/>
</dbReference>
<feature type="compositionally biased region" description="Low complexity" evidence="1">
    <location>
        <begin position="130"/>
        <end position="144"/>
    </location>
</feature>
<dbReference type="Pfam" id="PF00536">
    <property type="entry name" value="SAM_1"/>
    <property type="match status" value="1"/>
</dbReference>